<evidence type="ECO:0000256" key="4">
    <source>
        <dbReference type="ARBA" id="ARBA00023002"/>
    </source>
</evidence>
<dbReference type="InterPro" id="IPR020843">
    <property type="entry name" value="ER"/>
</dbReference>
<evidence type="ECO:0000259" key="12">
    <source>
        <dbReference type="SMART" id="SM00829"/>
    </source>
</evidence>
<dbReference type="SUPFAM" id="SSF51735">
    <property type="entry name" value="NAD(P)-binding Rossmann-fold domains"/>
    <property type="match status" value="1"/>
</dbReference>
<evidence type="ECO:0000256" key="8">
    <source>
        <dbReference type="ARBA" id="ARBA00039102"/>
    </source>
</evidence>
<evidence type="ECO:0000256" key="5">
    <source>
        <dbReference type="ARBA" id="ARBA00037678"/>
    </source>
</evidence>
<dbReference type="SUPFAM" id="SSF50129">
    <property type="entry name" value="GroES-like"/>
    <property type="match status" value="1"/>
</dbReference>
<evidence type="ECO:0000313" key="14">
    <source>
        <dbReference type="Proteomes" id="UP000613974"/>
    </source>
</evidence>
<accession>A0ABQ3SHH5</accession>
<comment type="catalytic activity">
    <reaction evidence="11">
        <text>2-deoxy-scyllo-inosamine + NADP(+) = 3-amino-2,3-dideoxy-scyllo-inosose + NADPH + H(+)</text>
        <dbReference type="Rhea" id="RHEA:33879"/>
        <dbReference type="ChEBI" id="CHEBI:15378"/>
        <dbReference type="ChEBI" id="CHEBI:57783"/>
        <dbReference type="ChEBI" id="CHEBI:58349"/>
        <dbReference type="ChEBI" id="CHEBI:65002"/>
        <dbReference type="ChEBI" id="CHEBI:65003"/>
        <dbReference type="EC" id="1.1.1.329"/>
    </reaction>
</comment>
<sequence length="345" mass="36316">MKALTLTADRTLALVDHPKPEPLAADDIVIRVTQSGICGTDRSVLVGKFPAETGVVMGHEAVGVVDSTGPGVTRFAVGDRVIVNPTLYCGNCPTCLEGHWNFCGRKAGTEVGLDYDGSFAEFIRLPELFCHAIPEDMDFDRAVVVEPLACALNNIEAGRLAAGETAVVVGGGPMGVVTAMAAQRYGATVLLVEPDPVRGRLGQEIFDAPEFGGRVTVHTPDDPALTGRGDLVVDSVGNLLEQSIGYAAVRGRVVVMGFNSNASATVRPLTLLQRGLQIIGAGDYNSMIFPKAVELARQLPLERVVTHRFALADHEEAFKALAAVPGAEYTALKVVLVPPHDGAAA</sequence>
<dbReference type="PROSITE" id="PS00059">
    <property type="entry name" value="ADH_ZINC"/>
    <property type="match status" value="1"/>
</dbReference>
<comment type="similarity">
    <text evidence="7">Belongs to the zinc-containing alcohol dehydrogenase family. DOIA dehydrogenase subfamily.</text>
</comment>
<protein>
    <recommendedName>
        <fullName evidence="9">2-deoxy-scyllo-inosamine dehydrogenase</fullName>
        <ecNumber evidence="8">1.1.1.329</ecNumber>
    </recommendedName>
</protein>
<keyword evidence="2" id="KW-0479">Metal-binding</keyword>
<dbReference type="InterPro" id="IPR002328">
    <property type="entry name" value="ADH_Zn_CS"/>
</dbReference>
<dbReference type="Gene3D" id="3.40.50.720">
    <property type="entry name" value="NAD(P)-binding Rossmann-like Domain"/>
    <property type="match status" value="1"/>
</dbReference>
<dbReference type="Pfam" id="PF08240">
    <property type="entry name" value="ADH_N"/>
    <property type="match status" value="1"/>
</dbReference>
<evidence type="ECO:0000256" key="1">
    <source>
        <dbReference type="ARBA" id="ARBA00001947"/>
    </source>
</evidence>
<dbReference type="InterPro" id="IPR036291">
    <property type="entry name" value="NAD(P)-bd_dom_sf"/>
</dbReference>
<proteinExistence type="inferred from homology"/>
<gene>
    <name evidence="13" type="ORF">Snoj_15130</name>
</gene>
<dbReference type="InterPro" id="IPR013154">
    <property type="entry name" value="ADH-like_N"/>
</dbReference>
<organism evidence="13 14">
    <name type="scientific">Streptomyces nojiriensis</name>
    <dbReference type="NCBI Taxonomy" id="66374"/>
    <lineage>
        <taxon>Bacteria</taxon>
        <taxon>Bacillati</taxon>
        <taxon>Actinomycetota</taxon>
        <taxon>Actinomycetes</taxon>
        <taxon>Kitasatosporales</taxon>
        <taxon>Streptomycetaceae</taxon>
        <taxon>Streptomyces</taxon>
    </lineage>
</organism>
<keyword evidence="4" id="KW-0560">Oxidoreductase</keyword>
<dbReference type="PANTHER" id="PTHR43401:SF2">
    <property type="entry name" value="L-THREONINE 3-DEHYDROGENASE"/>
    <property type="match status" value="1"/>
</dbReference>
<comment type="function">
    <text evidence="5">Catalyzes the oxidation of 2-deoxy-scyllo-inosamine (DOIA) with NAD(+) or NADP(+), forming 3-amino-2,3-dideoxy-scyllo-inosose (amino-DOI).</text>
</comment>
<evidence type="ECO:0000256" key="2">
    <source>
        <dbReference type="ARBA" id="ARBA00022723"/>
    </source>
</evidence>
<reference evidence="14" key="1">
    <citation type="submission" date="2023-07" db="EMBL/GenBank/DDBJ databases">
        <title>Whole genome shotgun sequence of Streptomyces nojiriensis NBRC 13794.</title>
        <authorList>
            <person name="Komaki H."/>
            <person name="Tamura T."/>
        </authorList>
    </citation>
    <scope>NUCLEOTIDE SEQUENCE [LARGE SCALE GENOMIC DNA]</scope>
    <source>
        <strain evidence="14">NBRC 13794</strain>
    </source>
</reference>
<keyword evidence="3" id="KW-0862">Zinc</keyword>
<evidence type="ECO:0000313" key="13">
    <source>
        <dbReference type="EMBL" id="GHI67595.1"/>
    </source>
</evidence>
<evidence type="ECO:0000256" key="9">
    <source>
        <dbReference type="ARBA" id="ARBA00039387"/>
    </source>
</evidence>
<dbReference type="InterPro" id="IPR011032">
    <property type="entry name" value="GroES-like_sf"/>
</dbReference>
<evidence type="ECO:0000256" key="10">
    <source>
        <dbReference type="ARBA" id="ARBA00048685"/>
    </source>
</evidence>
<dbReference type="PANTHER" id="PTHR43401">
    <property type="entry name" value="L-THREONINE 3-DEHYDROGENASE"/>
    <property type="match status" value="1"/>
</dbReference>
<keyword evidence="14" id="KW-1185">Reference proteome</keyword>
<comment type="pathway">
    <text evidence="6">Metabolic intermediate biosynthesis; 2-deoxystreptamine biosynthesis; 2-deoxystreptamine from D-glucose 6-phosphate: step 3/4.</text>
</comment>
<dbReference type="GeneID" id="95593936"/>
<dbReference type="RefSeq" id="WP_189741754.1">
    <property type="nucleotide sequence ID" value="NZ_BMRL01000010.1"/>
</dbReference>
<comment type="caution">
    <text evidence="13">The sequence shown here is derived from an EMBL/GenBank/DDBJ whole genome shotgun (WGS) entry which is preliminary data.</text>
</comment>
<dbReference type="InterPro" id="IPR050129">
    <property type="entry name" value="Zn_alcohol_dh"/>
</dbReference>
<name>A0ABQ3SHH5_9ACTN</name>
<dbReference type="SMART" id="SM00829">
    <property type="entry name" value="PKS_ER"/>
    <property type="match status" value="1"/>
</dbReference>
<evidence type="ECO:0000256" key="11">
    <source>
        <dbReference type="ARBA" id="ARBA00049085"/>
    </source>
</evidence>
<comment type="cofactor">
    <cofactor evidence="1">
        <name>Zn(2+)</name>
        <dbReference type="ChEBI" id="CHEBI:29105"/>
    </cofactor>
</comment>
<evidence type="ECO:0000256" key="6">
    <source>
        <dbReference type="ARBA" id="ARBA00037908"/>
    </source>
</evidence>
<evidence type="ECO:0000256" key="7">
    <source>
        <dbReference type="ARBA" id="ARBA00038004"/>
    </source>
</evidence>
<dbReference type="Gene3D" id="3.90.180.10">
    <property type="entry name" value="Medium-chain alcohol dehydrogenases, catalytic domain"/>
    <property type="match status" value="1"/>
</dbReference>
<evidence type="ECO:0000256" key="3">
    <source>
        <dbReference type="ARBA" id="ARBA00022833"/>
    </source>
</evidence>
<comment type="catalytic activity">
    <reaction evidence="10">
        <text>2-deoxy-scyllo-inosamine + NAD(+) = 3-amino-2,3-dideoxy-scyllo-inosose + NADH + H(+)</text>
        <dbReference type="Rhea" id="RHEA:33883"/>
        <dbReference type="ChEBI" id="CHEBI:15378"/>
        <dbReference type="ChEBI" id="CHEBI:57540"/>
        <dbReference type="ChEBI" id="CHEBI:57945"/>
        <dbReference type="ChEBI" id="CHEBI:65002"/>
        <dbReference type="ChEBI" id="CHEBI:65003"/>
        <dbReference type="EC" id="1.1.1.329"/>
    </reaction>
</comment>
<dbReference type="EC" id="1.1.1.329" evidence="8"/>
<dbReference type="EMBL" id="BNEC01000003">
    <property type="protein sequence ID" value="GHI67595.1"/>
    <property type="molecule type" value="Genomic_DNA"/>
</dbReference>
<dbReference type="Proteomes" id="UP000613974">
    <property type="component" value="Unassembled WGS sequence"/>
</dbReference>
<feature type="domain" description="Enoyl reductase (ER)" evidence="12">
    <location>
        <begin position="7"/>
        <end position="336"/>
    </location>
</feature>